<keyword evidence="2" id="KW-0677">Repeat</keyword>
<gene>
    <name evidence="3" type="ORF">ACHAW5_008539</name>
</gene>
<comment type="caution">
    <text evidence="3">The sequence shown here is derived from an EMBL/GenBank/DDBJ whole genome shotgun (WGS) entry which is preliminary data.</text>
</comment>
<evidence type="ECO:0000256" key="1">
    <source>
        <dbReference type="ARBA" id="ARBA00022441"/>
    </source>
</evidence>
<dbReference type="InterPro" id="IPR015915">
    <property type="entry name" value="Kelch-typ_b-propeller"/>
</dbReference>
<accession>A0ABD3NDZ0</accession>
<dbReference type="AlphaFoldDB" id="A0ABD3NDZ0"/>
<dbReference type="Pfam" id="PF01344">
    <property type="entry name" value="Kelch_1"/>
    <property type="match status" value="1"/>
</dbReference>
<evidence type="ECO:0000313" key="3">
    <source>
        <dbReference type="EMBL" id="KAL3774214.1"/>
    </source>
</evidence>
<dbReference type="PANTHER" id="PTHR24412">
    <property type="entry name" value="KELCH PROTEIN"/>
    <property type="match status" value="1"/>
</dbReference>
<reference evidence="3 4" key="1">
    <citation type="submission" date="2024-10" db="EMBL/GenBank/DDBJ databases">
        <title>Updated reference genomes for cyclostephanoid diatoms.</title>
        <authorList>
            <person name="Roberts W.R."/>
            <person name="Alverson A.J."/>
        </authorList>
    </citation>
    <scope>NUCLEOTIDE SEQUENCE [LARGE SCALE GENOMIC DNA]</scope>
    <source>
        <strain evidence="3 4">AJA276-08</strain>
    </source>
</reference>
<sequence length="427" mass="45769">MVRYARAASFLYAIAMVAGEGDGDGGGPWSYLETTIPVPLSDMTVDRLGDRIIIAGGCDSPMGNELLEFDWGEGFACMSISSKAYSFVPARSSRDQPWSGEFVALPDMPRPRYRHASVAFSDYLCVIGGRDALDALIAEVDCYRPSTNEWTTPASLPDGRLASDLAAFAHPDVEGVGYMVGGFDESYLARDSVTVVTWSEGGTDVAYADGPSLNGKRGDIDVAVVDGYAYVSGGYTHENDYAMPKNSVERLRLTLTNATTGGGTGEGWKAIDSLNQERGDKQLAGMNGRVYAIGGETQVDVAGVPESELPGLGARSEVLDTVEVYDPREDVHAGMAEWRSLATMPGQIFRFGATDWRVEGEEEGYIFVFGGQVAYDEDCKCFRTSDRVLAFDVRRAEEAGASSASTIVDAARALSVAAVGALFWLAL</sequence>
<proteinExistence type="predicted"/>
<organism evidence="3 4">
    <name type="scientific">Stephanodiscus triporus</name>
    <dbReference type="NCBI Taxonomy" id="2934178"/>
    <lineage>
        <taxon>Eukaryota</taxon>
        <taxon>Sar</taxon>
        <taxon>Stramenopiles</taxon>
        <taxon>Ochrophyta</taxon>
        <taxon>Bacillariophyta</taxon>
        <taxon>Coscinodiscophyceae</taxon>
        <taxon>Thalassiosirophycidae</taxon>
        <taxon>Stephanodiscales</taxon>
        <taxon>Stephanodiscaceae</taxon>
        <taxon>Stephanodiscus</taxon>
    </lineage>
</organism>
<keyword evidence="4" id="KW-1185">Reference proteome</keyword>
<evidence type="ECO:0000313" key="4">
    <source>
        <dbReference type="Proteomes" id="UP001530315"/>
    </source>
</evidence>
<protein>
    <submittedName>
        <fullName evidence="3">Uncharacterized protein</fullName>
    </submittedName>
</protein>
<dbReference type="EMBL" id="JALLAZ020001482">
    <property type="protein sequence ID" value="KAL3774214.1"/>
    <property type="molecule type" value="Genomic_DNA"/>
</dbReference>
<evidence type="ECO:0000256" key="2">
    <source>
        <dbReference type="ARBA" id="ARBA00022737"/>
    </source>
</evidence>
<name>A0ABD3NDZ0_9STRA</name>
<dbReference type="Proteomes" id="UP001530315">
    <property type="component" value="Unassembled WGS sequence"/>
</dbReference>
<dbReference type="InterPro" id="IPR006652">
    <property type="entry name" value="Kelch_1"/>
</dbReference>
<dbReference type="PANTHER" id="PTHR24412:SF489">
    <property type="entry name" value="RING FINGER DOMAIN AND KELCH REPEAT-CONTAINING PROTEIN DDB_G0271372"/>
    <property type="match status" value="1"/>
</dbReference>
<dbReference type="SUPFAM" id="SSF117281">
    <property type="entry name" value="Kelch motif"/>
    <property type="match status" value="2"/>
</dbReference>
<dbReference type="Gene3D" id="2.120.10.80">
    <property type="entry name" value="Kelch-type beta propeller"/>
    <property type="match status" value="2"/>
</dbReference>
<keyword evidence="1" id="KW-0880">Kelch repeat</keyword>